<proteinExistence type="predicted"/>
<evidence type="ECO:0000313" key="1">
    <source>
        <dbReference type="Proteomes" id="UP000000437"/>
    </source>
</evidence>
<keyword evidence="1" id="KW-1185">Reference proteome</keyword>
<dbReference type="Proteomes" id="UP000000437">
    <property type="component" value="Chromosome 20"/>
</dbReference>
<organism evidence="1 2">
    <name type="scientific">Danio rerio</name>
    <name type="common">Zebrafish</name>
    <name type="synonym">Brachydanio rerio</name>
    <dbReference type="NCBI Taxonomy" id="7955"/>
    <lineage>
        <taxon>Eukaryota</taxon>
        <taxon>Metazoa</taxon>
        <taxon>Chordata</taxon>
        <taxon>Craniata</taxon>
        <taxon>Vertebrata</taxon>
        <taxon>Euteleostomi</taxon>
        <taxon>Actinopterygii</taxon>
        <taxon>Neopterygii</taxon>
        <taxon>Teleostei</taxon>
        <taxon>Ostariophysi</taxon>
        <taxon>Cypriniformes</taxon>
        <taxon>Danionidae</taxon>
        <taxon>Danioninae</taxon>
        <taxon>Danio</taxon>
    </lineage>
</organism>
<gene>
    <name evidence="2" type="primary">LOC103909376</name>
</gene>
<sequence length="211" mass="23166">MEELMERSDEATHTYSDCLLPPDTDFIIDEQCSPQVSDRLTYLEQRVQMQEDEIQLLKMAIADVLKRLNISEEHTHGRAADAAVRPVSLSLTPRASVSSLRKSSSSTLPSSASSRNYSPSSTAAKRTAAGSSREPPNSKAKSSSSRKPLESKPKDGGAAAAGVRRVAHCRVTLQIFLRPQCRRRTGSTEVSPCPVLKSPLRSPSQYFQICY</sequence>
<reference evidence="2" key="1">
    <citation type="submission" date="2025-08" db="UniProtKB">
        <authorList>
            <consortium name="RefSeq"/>
        </authorList>
    </citation>
    <scope>IDENTIFICATION</scope>
    <source>
        <strain evidence="2">Tuebingen</strain>
        <tissue evidence="2">Fibroblasts and whole tissue</tissue>
    </source>
</reference>
<evidence type="ECO:0000313" key="2">
    <source>
        <dbReference type="RefSeq" id="XP_073789982.1"/>
    </source>
</evidence>
<protein>
    <submittedName>
        <fullName evidence="2">Uncharacterized protein isoform X1</fullName>
    </submittedName>
</protein>
<name>A0AC58I6Y9_DANRE</name>
<dbReference type="RefSeq" id="XP_073789982.1">
    <property type="nucleotide sequence ID" value="XM_073933881.1"/>
</dbReference>
<accession>A0AC58I6Y9</accession>